<dbReference type="GO" id="GO:0004888">
    <property type="term" value="F:transmembrane signaling receptor activity"/>
    <property type="evidence" value="ECO:0007669"/>
    <property type="project" value="InterPro"/>
</dbReference>
<keyword evidence="4 17" id="KW-0812">Transmembrane</keyword>
<feature type="transmembrane region" description="Helical" evidence="17">
    <location>
        <begin position="226"/>
        <end position="245"/>
    </location>
</feature>
<comment type="subcellular location">
    <subcellularLocation>
        <location evidence="16">Postsynaptic cell membrane</location>
        <topology evidence="16">Multi-pass membrane protein</topology>
    </subcellularLocation>
</comment>
<sequence>MILFLSSLPIVRCSRPEIRLREKLMQDYNALERPVKNYSDKVVITLGIALQQIISLNEKEERLEMIAWPEYHWNDPKLKWNPEEYDNITKLGHPFGSVWQPDILLYNSVDSSFDSTYKVDVVNYNNGDMTWNPPGILKVACKIDIYWFPFDEQICFFKVNCWNFGAWTYNGAQLDLQEGQIALKEYLESGEWALLKAWAVRTEDNYGLAESYPDIKIYMRLRRRTLYYAFNLIMPCMLTLILIVLGFTLSPQSCEKVGLQISVSLAIIIFLTIVNNMTPPTSEAVPLLGVFFHTCVYISVAATAFTVYVQAIHFRDPENSQRMGFWMHFLLLEFIPYILAIKRPRRKNNWNTIKESWRNREKYDPEEGYTSLHETKTTQSSSLIKKALRENFQNLMFQLETREQTQKTQISLQRIKVLNRIYNHVKALRKGADDESEVKSIGIEYQFAALVFDRLCLVVFSTIMILTTVINAARAPYLFA</sequence>
<dbReference type="InterPro" id="IPR002394">
    <property type="entry name" value="Nicotinic_acetylcholine_rcpt"/>
</dbReference>
<dbReference type="PRINTS" id="PR00252">
    <property type="entry name" value="NRIONCHANNEL"/>
</dbReference>
<protein>
    <submittedName>
        <fullName evidence="21">Neur_chan_LBD domain-containing protein</fullName>
    </submittedName>
</protein>
<evidence type="ECO:0000259" key="19">
    <source>
        <dbReference type="Pfam" id="PF02932"/>
    </source>
</evidence>
<keyword evidence="10" id="KW-1015">Disulfide bond</keyword>
<dbReference type="InterPro" id="IPR006202">
    <property type="entry name" value="Neur_chan_lig-bd"/>
</dbReference>
<dbReference type="PANTHER" id="PTHR18945">
    <property type="entry name" value="NEUROTRANSMITTER GATED ION CHANNEL"/>
    <property type="match status" value="1"/>
</dbReference>
<evidence type="ECO:0000256" key="15">
    <source>
        <dbReference type="ARBA" id="ARBA00023303"/>
    </source>
</evidence>
<dbReference type="CDD" id="cd18997">
    <property type="entry name" value="LGIC_ECD_nAChR"/>
    <property type="match status" value="1"/>
</dbReference>
<dbReference type="Gene3D" id="2.70.170.10">
    <property type="entry name" value="Neurotransmitter-gated ion-channel ligand-binding domain"/>
    <property type="match status" value="1"/>
</dbReference>
<feature type="domain" description="Neurotransmitter-gated ion-channel transmembrane" evidence="19">
    <location>
        <begin position="232"/>
        <end position="470"/>
    </location>
</feature>
<dbReference type="FunFam" id="2.70.170.10:FF:000016">
    <property type="entry name" value="Nicotinic acetylcholine receptor subunit"/>
    <property type="match status" value="1"/>
</dbReference>
<keyword evidence="2 17" id="KW-0813">Transport</keyword>
<evidence type="ECO:0000256" key="5">
    <source>
        <dbReference type="ARBA" id="ARBA00022729"/>
    </source>
</evidence>
<keyword evidence="6 17" id="KW-1133">Transmembrane helix</keyword>
<dbReference type="AlphaFoldDB" id="A0A0N5AID8"/>
<keyword evidence="9 17" id="KW-0472">Membrane</keyword>
<accession>A0A0N5AID8</accession>
<dbReference type="STRING" id="451379.A0A0N5AID8"/>
<dbReference type="WBParaSite" id="SMUV_0000418301-mRNA-1">
    <property type="protein sequence ID" value="SMUV_0000418301-mRNA-1"/>
    <property type="gene ID" value="SMUV_0000418301"/>
</dbReference>
<feature type="transmembrane region" description="Helical" evidence="17">
    <location>
        <begin position="257"/>
        <end position="275"/>
    </location>
</feature>
<evidence type="ECO:0000256" key="11">
    <source>
        <dbReference type="ARBA" id="ARBA00023170"/>
    </source>
</evidence>
<evidence type="ECO:0000256" key="1">
    <source>
        <dbReference type="ARBA" id="ARBA00009237"/>
    </source>
</evidence>
<dbReference type="Proteomes" id="UP000046393">
    <property type="component" value="Unplaced"/>
</dbReference>
<dbReference type="CDD" id="cd19051">
    <property type="entry name" value="LGIC_TM_cation"/>
    <property type="match status" value="1"/>
</dbReference>
<dbReference type="InterPro" id="IPR036719">
    <property type="entry name" value="Neuro-gated_channel_TM_sf"/>
</dbReference>
<keyword evidence="14" id="KW-1071">Ligand-gated ion channel</keyword>
<dbReference type="Gene3D" id="1.20.58.390">
    <property type="entry name" value="Neurotransmitter-gated ion-channel transmembrane domain"/>
    <property type="match status" value="1"/>
</dbReference>
<reference evidence="21" key="1">
    <citation type="submission" date="2017-02" db="UniProtKB">
        <authorList>
            <consortium name="WormBaseParasite"/>
        </authorList>
    </citation>
    <scope>IDENTIFICATION</scope>
</reference>
<evidence type="ECO:0000259" key="18">
    <source>
        <dbReference type="Pfam" id="PF02931"/>
    </source>
</evidence>
<dbReference type="GO" id="GO:0045211">
    <property type="term" value="C:postsynaptic membrane"/>
    <property type="evidence" value="ECO:0007669"/>
    <property type="project" value="UniProtKB-SubCell"/>
</dbReference>
<evidence type="ECO:0000256" key="8">
    <source>
        <dbReference type="ARBA" id="ARBA00023065"/>
    </source>
</evidence>
<dbReference type="PROSITE" id="PS00236">
    <property type="entry name" value="NEUROTR_ION_CHANNEL"/>
    <property type="match status" value="1"/>
</dbReference>
<feature type="domain" description="Neurotransmitter-gated ion-channel ligand-binding" evidence="18">
    <location>
        <begin position="19"/>
        <end position="225"/>
    </location>
</feature>
<dbReference type="InterPro" id="IPR006029">
    <property type="entry name" value="Neurotrans-gated_channel_TM"/>
</dbReference>
<feature type="transmembrane region" description="Helical" evidence="17">
    <location>
        <begin position="287"/>
        <end position="311"/>
    </location>
</feature>
<name>A0A0N5AID8_9BILA</name>
<feature type="transmembrane region" description="Helical" evidence="17">
    <location>
        <begin position="323"/>
        <end position="341"/>
    </location>
</feature>
<keyword evidence="8 17" id="KW-0406">Ion transport</keyword>
<keyword evidence="7" id="KW-0770">Synapse</keyword>
<dbReference type="InterPro" id="IPR006201">
    <property type="entry name" value="Neur_channel"/>
</dbReference>
<dbReference type="InterPro" id="IPR038050">
    <property type="entry name" value="Neuro_actylchol_rec"/>
</dbReference>
<evidence type="ECO:0000256" key="2">
    <source>
        <dbReference type="ARBA" id="ARBA00022448"/>
    </source>
</evidence>
<evidence type="ECO:0000256" key="10">
    <source>
        <dbReference type="ARBA" id="ARBA00023157"/>
    </source>
</evidence>
<keyword evidence="5" id="KW-0732">Signal</keyword>
<dbReference type="InterPro" id="IPR036734">
    <property type="entry name" value="Neur_chan_lig-bd_sf"/>
</dbReference>
<evidence type="ECO:0000313" key="20">
    <source>
        <dbReference type="Proteomes" id="UP000046393"/>
    </source>
</evidence>
<dbReference type="GO" id="GO:0022848">
    <property type="term" value="F:acetylcholine-gated monoatomic cation-selective channel activity"/>
    <property type="evidence" value="ECO:0007669"/>
    <property type="project" value="InterPro"/>
</dbReference>
<dbReference type="PRINTS" id="PR00254">
    <property type="entry name" value="NICOTINICR"/>
</dbReference>
<dbReference type="Pfam" id="PF02931">
    <property type="entry name" value="Neur_chan_LBD"/>
    <property type="match status" value="1"/>
</dbReference>
<comment type="similarity">
    <text evidence="1">Belongs to the ligand-gated ion channel (TC 1.A.9) family. Acetylcholine receptor (TC 1.A.9.1) subfamily.</text>
</comment>
<feature type="transmembrane region" description="Helical" evidence="17">
    <location>
        <begin position="455"/>
        <end position="473"/>
    </location>
</feature>
<evidence type="ECO:0000256" key="17">
    <source>
        <dbReference type="RuleBase" id="RU000687"/>
    </source>
</evidence>
<keyword evidence="13" id="KW-0628">Postsynaptic cell membrane</keyword>
<evidence type="ECO:0000256" key="13">
    <source>
        <dbReference type="ARBA" id="ARBA00023257"/>
    </source>
</evidence>
<evidence type="ECO:0000313" key="21">
    <source>
        <dbReference type="WBParaSite" id="SMUV_0000418301-mRNA-1"/>
    </source>
</evidence>
<evidence type="ECO:0000256" key="16">
    <source>
        <dbReference type="ARBA" id="ARBA00034104"/>
    </source>
</evidence>
<evidence type="ECO:0000256" key="3">
    <source>
        <dbReference type="ARBA" id="ARBA00022475"/>
    </source>
</evidence>
<keyword evidence="11" id="KW-0675">Receptor</keyword>
<keyword evidence="3" id="KW-1003">Cell membrane</keyword>
<dbReference type="Pfam" id="PF02932">
    <property type="entry name" value="Neur_chan_memb"/>
    <property type="match status" value="1"/>
</dbReference>
<keyword evidence="20" id="KW-1185">Reference proteome</keyword>
<proteinExistence type="inferred from homology"/>
<dbReference type="SUPFAM" id="SSF90112">
    <property type="entry name" value="Neurotransmitter-gated ion-channel transmembrane pore"/>
    <property type="match status" value="1"/>
</dbReference>
<evidence type="ECO:0000256" key="9">
    <source>
        <dbReference type="ARBA" id="ARBA00023136"/>
    </source>
</evidence>
<evidence type="ECO:0000256" key="6">
    <source>
        <dbReference type="ARBA" id="ARBA00022989"/>
    </source>
</evidence>
<evidence type="ECO:0000256" key="14">
    <source>
        <dbReference type="ARBA" id="ARBA00023286"/>
    </source>
</evidence>
<evidence type="ECO:0000256" key="7">
    <source>
        <dbReference type="ARBA" id="ARBA00023018"/>
    </source>
</evidence>
<keyword evidence="15 17" id="KW-0407">Ion channel</keyword>
<organism evidence="20 21">
    <name type="scientific">Syphacia muris</name>
    <dbReference type="NCBI Taxonomy" id="451379"/>
    <lineage>
        <taxon>Eukaryota</taxon>
        <taxon>Metazoa</taxon>
        <taxon>Ecdysozoa</taxon>
        <taxon>Nematoda</taxon>
        <taxon>Chromadorea</taxon>
        <taxon>Rhabditida</taxon>
        <taxon>Spirurina</taxon>
        <taxon>Oxyuridomorpha</taxon>
        <taxon>Oxyuroidea</taxon>
        <taxon>Oxyuridae</taxon>
        <taxon>Syphacia</taxon>
    </lineage>
</organism>
<evidence type="ECO:0000256" key="4">
    <source>
        <dbReference type="ARBA" id="ARBA00022692"/>
    </source>
</evidence>
<keyword evidence="12" id="KW-0325">Glycoprotein</keyword>
<evidence type="ECO:0000256" key="12">
    <source>
        <dbReference type="ARBA" id="ARBA00023180"/>
    </source>
</evidence>
<dbReference type="InterPro" id="IPR018000">
    <property type="entry name" value="Neurotransmitter_ion_chnl_CS"/>
</dbReference>
<dbReference type="SUPFAM" id="SSF63712">
    <property type="entry name" value="Nicotinic receptor ligand binding domain-like"/>
    <property type="match status" value="1"/>
</dbReference>